<keyword evidence="4" id="KW-1185">Reference proteome</keyword>
<dbReference type="CDD" id="cd07381">
    <property type="entry name" value="MPP_CapA"/>
    <property type="match status" value="1"/>
</dbReference>
<evidence type="ECO:0000256" key="1">
    <source>
        <dbReference type="ARBA" id="ARBA00005662"/>
    </source>
</evidence>
<dbReference type="OrthoDB" id="9810906at2"/>
<dbReference type="Pfam" id="PF09587">
    <property type="entry name" value="PGA_cap"/>
    <property type="match status" value="1"/>
</dbReference>
<evidence type="ECO:0000313" key="3">
    <source>
        <dbReference type="EMBL" id="OIJ12823.1"/>
    </source>
</evidence>
<sequence>MKKFTIIVLSLILLVGLLSSFVYFLQGDQTKPSDTLQLSEQLVQFNGKLRNDIGIDVIDEVEPQVSRATISGVGDLLIAISIITDARQADGTYNFKPMFEHVKPYISNADIAFANQETILGGEELGLSGYPLFNSPYEVGDAVIDAGFDVVSIANNHTLDKGEQGVLNAIDYYNSTELIYTGAYKSEEDRAAIRTIEQNGITFSFLAYSYGTNGMPIPSGKDYLINLIDVDVINKDIVAAKEVSDMVVLSLHFGNEYELMPNETQKMLVQEFSKAGADIIFGHHPHVLQPMEWIEREDGSRTFVAYSLGNFLSGQVGIEREIGGIVQLEVEKTAFRDEVSFQLKDPRFLPTFTYKQNWRQYKIYPLHEIDDERILKNADEHLQNTKQHVSQWMPELKFSFE</sequence>
<dbReference type="InterPro" id="IPR029052">
    <property type="entry name" value="Metallo-depent_PP-like"/>
</dbReference>
<name>A0A1S2LL65_9BACI</name>
<dbReference type="Proteomes" id="UP000180098">
    <property type="component" value="Unassembled WGS sequence"/>
</dbReference>
<dbReference type="RefSeq" id="WP_071313130.1">
    <property type="nucleotide sequence ID" value="NZ_MLQQ01000018.1"/>
</dbReference>
<comment type="similarity">
    <text evidence="1">Belongs to the CapA family.</text>
</comment>
<reference evidence="3 4" key="1">
    <citation type="submission" date="2016-10" db="EMBL/GenBank/DDBJ databases">
        <title>Draft genome sequences of four alkaliphilic bacteria belonging to the Anaerobacillus genus.</title>
        <authorList>
            <person name="Bassil N.M."/>
            <person name="Lloyd J.R."/>
        </authorList>
    </citation>
    <scope>NUCLEOTIDE SEQUENCE [LARGE SCALE GENOMIC DNA]</scope>
    <source>
        <strain evidence="3 4">DSM 15340</strain>
    </source>
</reference>
<dbReference type="EMBL" id="MLQQ01000018">
    <property type="protein sequence ID" value="OIJ12823.1"/>
    <property type="molecule type" value="Genomic_DNA"/>
</dbReference>
<dbReference type="SMART" id="SM00854">
    <property type="entry name" value="PGA_cap"/>
    <property type="match status" value="1"/>
</dbReference>
<dbReference type="SUPFAM" id="SSF56300">
    <property type="entry name" value="Metallo-dependent phosphatases"/>
    <property type="match status" value="1"/>
</dbReference>
<dbReference type="InterPro" id="IPR019079">
    <property type="entry name" value="Capsule_synth_CapA"/>
</dbReference>
<accession>A0A1S2LL65</accession>
<dbReference type="Gene3D" id="3.60.21.10">
    <property type="match status" value="1"/>
</dbReference>
<feature type="domain" description="Capsule synthesis protein CapA" evidence="2">
    <location>
        <begin position="69"/>
        <end position="315"/>
    </location>
</feature>
<gene>
    <name evidence="3" type="ORF">BKP35_09630</name>
</gene>
<proteinExistence type="inferred from homology"/>
<dbReference type="PANTHER" id="PTHR33393">
    <property type="entry name" value="POLYGLUTAMINE SYNTHESIS ACCESSORY PROTEIN RV0574C-RELATED"/>
    <property type="match status" value="1"/>
</dbReference>
<protein>
    <recommendedName>
        <fullName evidence="2">Capsule synthesis protein CapA domain-containing protein</fullName>
    </recommendedName>
</protein>
<dbReference type="PANTHER" id="PTHR33393:SF12">
    <property type="entry name" value="CAPSULE BIOSYNTHESIS PROTEIN CAPA"/>
    <property type="match status" value="1"/>
</dbReference>
<evidence type="ECO:0000313" key="4">
    <source>
        <dbReference type="Proteomes" id="UP000180098"/>
    </source>
</evidence>
<organism evidence="3 4">
    <name type="scientific">Anaerobacillus arseniciselenatis</name>
    <dbReference type="NCBI Taxonomy" id="85682"/>
    <lineage>
        <taxon>Bacteria</taxon>
        <taxon>Bacillati</taxon>
        <taxon>Bacillota</taxon>
        <taxon>Bacilli</taxon>
        <taxon>Bacillales</taxon>
        <taxon>Bacillaceae</taxon>
        <taxon>Anaerobacillus</taxon>
    </lineage>
</organism>
<comment type="caution">
    <text evidence="3">The sequence shown here is derived from an EMBL/GenBank/DDBJ whole genome shotgun (WGS) entry which is preliminary data.</text>
</comment>
<dbReference type="AlphaFoldDB" id="A0A1S2LL65"/>
<dbReference type="InterPro" id="IPR052169">
    <property type="entry name" value="CW_Biosynth-Accessory"/>
</dbReference>
<evidence type="ECO:0000259" key="2">
    <source>
        <dbReference type="SMART" id="SM00854"/>
    </source>
</evidence>